<dbReference type="Gene3D" id="3.40.50.970">
    <property type="match status" value="2"/>
</dbReference>
<evidence type="ECO:0000256" key="2">
    <source>
        <dbReference type="ARBA" id="ARBA00023052"/>
    </source>
</evidence>
<dbReference type="InterPro" id="IPR012001">
    <property type="entry name" value="Thiamin_PyroP_enz_TPP-bd_dom"/>
</dbReference>
<dbReference type="Pfam" id="PF02775">
    <property type="entry name" value="TPP_enzyme_C"/>
    <property type="match status" value="1"/>
</dbReference>
<dbReference type="STRING" id="568872.GA0070624_3757"/>
<dbReference type="GO" id="GO:0030976">
    <property type="term" value="F:thiamine pyrophosphate binding"/>
    <property type="evidence" value="ECO:0007669"/>
    <property type="project" value="InterPro"/>
</dbReference>
<dbReference type="GO" id="GO:0000287">
    <property type="term" value="F:magnesium ion binding"/>
    <property type="evidence" value="ECO:0007669"/>
    <property type="project" value="UniProtKB-ARBA"/>
</dbReference>
<dbReference type="PANTHER" id="PTHR18968:SF13">
    <property type="entry name" value="ACETOLACTATE SYNTHASE CATALYTIC SUBUNIT, MITOCHONDRIAL"/>
    <property type="match status" value="1"/>
</dbReference>
<dbReference type="CDD" id="cd07035">
    <property type="entry name" value="TPP_PYR_POX_like"/>
    <property type="match status" value="1"/>
</dbReference>
<keyword evidence="2" id="KW-0786">Thiamine pyrophosphate</keyword>
<reference evidence="6" key="1">
    <citation type="submission" date="2016-06" db="EMBL/GenBank/DDBJ databases">
        <authorList>
            <person name="Varghese N."/>
            <person name="Submissions Spin"/>
        </authorList>
    </citation>
    <scope>NUCLEOTIDE SEQUENCE [LARGE SCALE GENOMIC DNA]</scope>
    <source>
        <strain evidence="6">DSM 45431</strain>
    </source>
</reference>
<dbReference type="RefSeq" id="WP_091342790.1">
    <property type="nucleotide sequence ID" value="NZ_FMHV01000002.1"/>
</dbReference>
<dbReference type="InterPro" id="IPR029061">
    <property type="entry name" value="THDP-binding"/>
</dbReference>
<comment type="similarity">
    <text evidence="1">Belongs to the TPP enzyme family.</text>
</comment>
<sequence length="587" mass="64478">MTNFAPYDEPVWGSDVMVDVLRRLGLKYVALNPGSSFRGLHDSLVNYGGDEITMIECPHEKIAMGVAHGYAKATGEPMAVILHDLVGLLHGTMGVYYAYIDRTPVLVLGGSGPADHARRRPNIDWIHSANVQGEAVRAYTKWDHEPRSLASVPTVLARAHRIANEEPRGPVYVALDAGLQEDRVAEPVPLDDLPRLAAVPSTLAPDPAALRALAERLCAARRPIMVLGYPGRHPGSFEVLVDLAEDVGIGAVDTHWRSNFPNRHELNVTGSEALEGADSVLFVDVKDMGKATQRLESTTRRITSRLAAGCTVLDLGFNDVGISSWSEDYAELVPTDLQVTADTAGALPLLLAECRRILDGESPERRAERADWRERLSAMHRSTWDGWRRRADEGADRSPVSTSRLAAEVWQVVREHDWVLTAGTAAEWALRTWDFDRPYRHPGRQLGTATQIGISLGVALAHKGTGRLVVDLQPDGDLMFDVGALWVASRYELPLLVVMFNNRAYYNDWEHQERLARQRGTPMERASIGMAIDTPAPDFAAVARGFGWWADGPVTDPGRVRDAVRKAADHVLGTGRPALVDVVCQPK</sequence>
<dbReference type="Gene3D" id="3.40.50.1220">
    <property type="entry name" value="TPP-binding domain"/>
    <property type="match status" value="1"/>
</dbReference>
<dbReference type="OrthoDB" id="2443624at2"/>
<dbReference type="InterPro" id="IPR045229">
    <property type="entry name" value="TPP_enz"/>
</dbReference>
<dbReference type="GO" id="GO:0009099">
    <property type="term" value="P:L-valine biosynthetic process"/>
    <property type="evidence" value="ECO:0007669"/>
    <property type="project" value="TreeGrafter"/>
</dbReference>
<dbReference type="InterPro" id="IPR029035">
    <property type="entry name" value="DHS-like_NAD/FAD-binding_dom"/>
</dbReference>
<keyword evidence="6" id="KW-1185">Reference proteome</keyword>
<feature type="domain" description="Thiamine pyrophosphate enzyme N-terminal TPP-binding" evidence="4">
    <location>
        <begin position="13"/>
        <end position="118"/>
    </location>
</feature>
<dbReference type="Proteomes" id="UP000199413">
    <property type="component" value="Unassembled WGS sequence"/>
</dbReference>
<dbReference type="Pfam" id="PF02776">
    <property type="entry name" value="TPP_enzyme_N"/>
    <property type="match status" value="1"/>
</dbReference>
<dbReference type="EMBL" id="FMHV01000002">
    <property type="protein sequence ID" value="SCL28774.1"/>
    <property type="molecule type" value="Genomic_DNA"/>
</dbReference>
<evidence type="ECO:0000259" key="3">
    <source>
        <dbReference type="Pfam" id="PF02775"/>
    </source>
</evidence>
<dbReference type="GO" id="GO:0050660">
    <property type="term" value="F:flavin adenine dinucleotide binding"/>
    <property type="evidence" value="ECO:0007669"/>
    <property type="project" value="TreeGrafter"/>
</dbReference>
<dbReference type="SUPFAM" id="SSF52467">
    <property type="entry name" value="DHS-like NAD/FAD-binding domain"/>
    <property type="match status" value="1"/>
</dbReference>
<proteinExistence type="inferred from homology"/>
<evidence type="ECO:0000256" key="1">
    <source>
        <dbReference type="ARBA" id="ARBA00007812"/>
    </source>
</evidence>
<dbReference type="SUPFAM" id="SSF52518">
    <property type="entry name" value="Thiamin diphosphate-binding fold (THDP-binding)"/>
    <property type="match status" value="2"/>
</dbReference>
<gene>
    <name evidence="5" type="ORF">GA0070624_3757</name>
</gene>
<name>A0A1C6SH02_9ACTN</name>
<dbReference type="GO" id="GO:0005948">
    <property type="term" value="C:acetolactate synthase complex"/>
    <property type="evidence" value="ECO:0007669"/>
    <property type="project" value="TreeGrafter"/>
</dbReference>
<organism evidence="5 6">
    <name type="scientific">Micromonospora rhizosphaerae</name>
    <dbReference type="NCBI Taxonomy" id="568872"/>
    <lineage>
        <taxon>Bacteria</taxon>
        <taxon>Bacillati</taxon>
        <taxon>Actinomycetota</taxon>
        <taxon>Actinomycetes</taxon>
        <taxon>Micromonosporales</taxon>
        <taxon>Micromonosporaceae</taxon>
        <taxon>Micromonospora</taxon>
    </lineage>
</organism>
<dbReference type="GO" id="GO:0003984">
    <property type="term" value="F:acetolactate synthase activity"/>
    <property type="evidence" value="ECO:0007669"/>
    <property type="project" value="TreeGrafter"/>
</dbReference>
<protein>
    <submittedName>
        <fullName evidence="5">Acetolactate synthase-1/2/3 large subunit</fullName>
    </submittedName>
</protein>
<evidence type="ECO:0000259" key="4">
    <source>
        <dbReference type="Pfam" id="PF02776"/>
    </source>
</evidence>
<dbReference type="PANTHER" id="PTHR18968">
    <property type="entry name" value="THIAMINE PYROPHOSPHATE ENZYMES"/>
    <property type="match status" value="1"/>
</dbReference>
<feature type="domain" description="Thiamine pyrophosphate enzyme TPP-binding" evidence="3">
    <location>
        <begin position="422"/>
        <end position="582"/>
    </location>
</feature>
<dbReference type="InterPro" id="IPR011766">
    <property type="entry name" value="TPP_enzyme_TPP-bd"/>
</dbReference>
<accession>A0A1C6SH02</accession>
<dbReference type="GO" id="GO:0009097">
    <property type="term" value="P:isoleucine biosynthetic process"/>
    <property type="evidence" value="ECO:0007669"/>
    <property type="project" value="TreeGrafter"/>
</dbReference>
<evidence type="ECO:0000313" key="6">
    <source>
        <dbReference type="Proteomes" id="UP000199413"/>
    </source>
</evidence>
<evidence type="ECO:0000313" key="5">
    <source>
        <dbReference type="EMBL" id="SCL28774.1"/>
    </source>
</evidence>
<dbReference type="AlphaFoldDB" id="A0A1C6SH02"/>